<feature type="transmembrane region" description="Helical" evidence="1">
    <location>
        <begin position="65"/>
        <end position="86"/>
    </location>
</feature>
<reference evidence="2" key="1">
    <citation type="submission" date="2023-07" db="EMBL/GenBank/DDBJ databases">
        <authorList>
            <consortium name="CYATHOMIX"/>
        </authorList>
    </citation>
    <scope>NUCLEOTIDE SEQUENCE</scope>
    <source>
        <strain evidence="2">N/A</strain>
    </source>
</reference>
<sequence length="160" mass="17547">MLSPISKANTFLTLKLLRTEKSTAGFRKNMNQNPPKSAMATGKGIVPSPTSELLQLLLKETTMQVLRLLILITLTVLVNAAPWVPIEYDSNRLMRSPEVDRDEFVGTQFMPMGSQIRFKRQYGYYGAPAYPGYYNPLGTGSAWAAGGGVVGNTLSFLVGK</sequence>
<evidence type="ECO:0000313" key="2">
    <source>
        <dbReference type="EMBL" id="CAJ0591791.1"/>
    </source>
</evidence>
<evidence type="ECO:0000256" key="1">
    <source>
        <dbReference type="SAM" id="Phobius"/>
    </source>
</evidence>
<keyword evidence="1" id="KW-1133">Transmembrane helix</keyword>
<evidence type="ECO:0000313" key="3">
    <source>
        <dbReference type="Proteomes" id="UP001176961"/>
    </source>
</evidence>
<keyword evidence="1" id="KW-0812">Transmembrane</keyword>
<accession>A0AA36DQ64</accession>
<dbReference type="AlphaFoldDB" id="A0AA36DQ64"/>
<dbReference type="EMBL" id="CATQJL010000001">
    <property type="protein sequence ID" value="CAJ0591791.1"/>
    <property type="molecule type" value="Genomic_DNA"/>
</dbReference>
<dbReference type="Proteomes" id="UP001176961">
    <property type="component" value="Unassembled WGS sequence"/>
</dbReference>
<protein>
    <submittedName>
        <fullName evidence="2">Uncharacterized protein</fullName>
    </submittedName>
</protein>
<comment type="caution">
    <text evidence="2">The sequence shown here is derived from an EMBL/GenBank/DDBJ whole genome shotgun (WGS) entry which is preliminary data.</text>
</comment>
<organism evidence="2 3">
    <name type="scientific">Cylicocyclus nassatus</name>
    <name type="common">Nematode worm</name>
    <dbReference type="NCBI Taxonomy" id="53992"/>
    <lineage>
        <taxon>Eukaryota</taxon>
        <taxon>Metazoa</taxon>
        <taxon>Ecdysozoa</taxon>
        <taxon>Nematoda</taxon>
        <taxon>Chromadorea</taxon>
        <taxon>Rhabditida</taxon>
        <taxon>Rhabditina</taxon>
        <taxon>Rhabditomorpha</taxon>
        <taxon>Strongyloidea</taxon>
        <taxon>Strongylidae</taxon>
        <taxon>Cylicocyclus</taxon>
    </lineage>
</organism>
<proteinExistence type="predicted"/>
<keyword evidence="3" id="KW-1185">Reference proteome</keyword>
<keyword evidence="1" id="KW-0472">Membrane</keyword>
<name>A0AA36DQ64_CYLNA</name>
<gene>
    <name evidence="2" type="ORF">CYNAS_LOCUS3774</name>
</gene>